<dbReference type="PANTHER" id="PTHR38593">
    <property type="entry name" value="BLR2558 PROTEIN"/>
    <property type="match status" value="1"/>
</dbReference>
<name>S9QTX7_CYSF2</name>
<evidence type="ECO:0000313" key="5">
    <source>
        <dbReference type="Proteomes" id="UP000011682"/>
    </source>
</evidence>
<feature type="signal peptide" evidence="2">
    <location>
        <begin position="1"/>
        <end position="22"/>
    </location>
</feature>
<feature type="compositionally biased region" description="Gly residues" evidence="1">
    <location>
        <begin position="204"/>
        <end position="225"/>
    </location>
</feature>
<dbReference type="AlphaFoldDB" id="S9QTX7"/>
<evidence type="ECO:0000256" key="1">
    <source>
        <dbReference type="SAM" id="MobiDB-lite"/>
    </source>
</evidence>
<dbReference type="RefSeq" id="WP_002629652.1">
    <property type="nucleotide sequence ID" value="NZ_ANAH02000001.1"/>
</dbReference>
<feature type="domain" description="DUF4142" evidence="3">
    <location>
        <begin position="49"/>
        <end position="192"/>
    </location>
</feature>
<dbReference type="InterPro" id="IPR025419">
    <property type="entry name" value="DUF4142"/>
</dbReference>
<protein>
    <recommendedName>
        <fullName evidence="3">DUF4142 domain-containing protein</fullName>
    </recommendedName>
</protein>
<dbReference type="PANTHER" id="PTHR38593:SF1">
    <property type="entry name" value="BLR2558 PROTEIN"/>
    <property type="match status" value="1"/>
</dbReference>
<proteinExistence type="predicted"/>
<dbReference type="eggNOG" id="COG3652">
    <property type="taxonomic scope" value="Bacteria"/>
</dbReference>
<dbReference type="Gene3D" id="1.20.1260.10">
    <property type="match status" value="1"/>
</dbReference>
<feature type="region of interest" description="Disordered" evidence="1">
    <location>
        <begin position="199"/>
        <end position="237"/>
    </location>
</feature>
<dbReference type="Pfam" id="PF13628">
    <property type="entry name" value="DUF4142"/>
    <property type="match status" value="1"/>
</dbReference>
<keyword evidence="5" id="KW-1185">Reference proteome</keyword>
<dbReference type="EMBL" id="ANAH02000001">
    <property type="protein sequence ID" value="EPX64774.1"/>
    <property type="molecule type" value="Genomic_DNA"/>
</dbReference>
<evidence type="ECO:0000256" key="2">
    <source>
        <dbReference type="SAM" id="SignalP"/>
    </source>
</evidence>
<dbReference type="Proteomes" id="UP000011682">
    <property type="component" value="Unassembled WGS sequence"/>
</dbReference>
<organism evidence="4 5">
    <name type="scientific">Cystobacter fuscus (strain ATCC 25194 / DSM 2262 / NBRC 100088 / M29)</name>
    <dbReference type="NCBI Taxonomy" id="1242864"/>
    <lineage>
        <taxon>Bacteria</taxon>
        <taxon>Pseudomonadati</taxon>
        <taxon>Myxococcota</taxon>
        <taxon>Myxococcia</taxon>
        <taxon>Myxococcales</taxon>
        <taxon>Cystobacterineae</taxon>
        <taxon>Archangiaceae</taxon>
        <taxon>Cystobacter</taxon>
    </lineage>
</organism>
<gene>
    <name evidence="4" type="ORF">D187_000196</name>
</gene>
<feature type="compositionally biased region" description="Low complexity" evidence="1">
    <location>
        <begin position="226"/>
        <end position="237"/>
    </location>
</feature>
<comment type="caution">
    <text evidence="4">The sequence shown here is derived from an EMBL/GenBank/DDBJ whole genome shotgun (WGS) entry which is preliminary data.</text>
</comment>
<sequence>MKRMIQGVMLAGALVAGSTSFAQPATKAAAPKAGTAEYKGFTVPTDPKGLLERLHYVNQTEIKQARLAQQNASSPEVKSFAEQMITEHTAADEKILALAKTQNLKLADTPKPINDVEKKALAADKASLEKLQSLKGEAFDGCYMTEQLGAHDATLGKLAAGKQAVGASPELTALLDELTQSVAKHRQHAYTLLGKLSPQPAAAGGSGAAGTIGTPGGTTGTGTTGTGTSPTGSGTRN</sequence>
<evidence type="ECO:0000259" key="3">
    <source>
        <dbReference type="Pfam" id="PF13628"/>
    </source>
</evidence>
<feature type="chain" id="PRO_5004568245" description="DUF4142 domain-containing protein" evidence="2">
    <location>
        <begin position="23"/>
        <end position="237"/>
    </location>
</feature>
<evidence type="ECO:0000313" key="4">
    <source>
        <dbReference type="EMBL" id="EPX64774.1"/>
    </source>
</evidence>
<accession>S9QTX7</accession>
<dbReference type="InterPro" id="IPR012347">
    <property type="entry name" value="Ferritin-like"/>
</dbReference>
<reference evidence="4" key="1">
    <citation type="submission" date="2013-05" db="EMBL/GenBank/DDBJ databases">
        <title>Genome assembly of Cystobacter fuscus DSM 2262.</title>
        <authorList>
            <person name="Sharma G."/>
            <person name="Khatri I."/>
            <person name="Kaur C."/>
            <person name="Mayilraj S."/>
            <person name="Subramanian S."/>
        </authorList>
    </citation>
    <scope>NUCLEOTIDE SEQUENCE [LARGE SCALE GENOMIC DNA]</scope>
    <source>
        <strain evidence="4">DSM 2262</strain>
    </source>
</reference>
<keyword evidence="2" id="KW-0732">Signal</keyword>